<evidence type="ECO:0000256" key="9">
    <source>
        <dbReference type="ARBA" id="ARBA00023136"/>
    </source>
</evidence>
<keyword evidence="4 10" id="KW-1003">Cell membrane</keyword>
<evidence type="ECO:0000256" key="7">
    <source>
        <dbReference type="ARBA" id="ARBA00022779"/>
    </source>
</evidence>
<reference evidence="11 12" key="1">
    <citation type="submission" date="2012-10" db="EMBL/GenBank/DDBJ databases">
        <authorList>
            <person name="Genoscope - CEA"/>
        </authorList>
    </citation>
    <scope>NUCLEOTIDE SEQUENCE [LARGE SCALE GENOMIC DNA]</scope>
    <source>
        <strain evidence="12">AM13 / DSM 14728</strain>
    </source>
</reference>
<keyword evidence="8 10" id="KW-1133">Transmembrane helix</keyword>
<keyword evidence="12" id="KW-1185">Reference proteome</keyword>
<dbReference type="PATRIC" id="fig|1121451.3.peg.1009"/>
<evidence type="ECO:0000256" key="6">
    <source>
        <dbReference type="ARBA" id="ARBA00022692"/>
    </source>
</evidence>
<proteinExistence type="inferred from homology"/>
<keyword evidence="11" id="KW-0282">Flagellum</keyword>
<dbReference type="PANTHER" id="PTHR35091:SF2">
    <property type="entry name" value="FLAGELLAR PROTEIN FLIL"/>
    <property type="match status" value="1"/>
</dbReference>
<dbReference type="GO" id="GO:0071978">
    <property type="term" value="P:bacterial-type flagellum-dependent swarming motility"/>
    <property type="evidence" value="ECO:0007669"/>
    <property type="project" value="TreeGrafter"/>
</dbReference>
<evidence type="ECO:0000313" key="11">
    <source>
        <dbReference type="EMBL" id="CCO23035.1"/>
    </source>
</evidence>
<dbReference type="InterPro" id="IPR005503">
    <property type="entry name" value="FliL"/>
</dbReference>
<evidence type="ECO:0000256" key="8">
    <source>
        <dbReference type="ARBA" id="ARBA00022989"/>
    </source>
</evidence>
<keyword evidence="11" id="KW-0969">Cilium</keyword>
<keyword evidence="11" id="KW-0966">Cell projection</keyword>
<name>L0RA21_9BACT</name>
<keyword evidence="9 10" id="KW-0472">Membrane</keyword>
<organism evidence="11 12">
    <name type="scientific">Maridesulfovibrio hydrothermalis AM13 = DSM 14728</name>
    <dbReference type="NCBI Taxonomy" id="1121451"/>
    <lineage>
        <taxon>Bacteria</taxon>
        <taxon>Pseudomonadati</taxon>
        <taxon>Thermodesulfobacteriota</taxon>
        <taxon>Desulfovibrionia</taxon>
        <taxon>Desulfovibrionales</taxon>
        <taxon>Desulfovibrionaceae</taxon>
        <taxon>Maridesulfovibrio</taxon>
    </lineage>
</organism>
<dbReference type="eggNOG" id="COG1580">
    <property type="taxonomic scope" value="Bacteria"/>
</dbReference>
<dbReference type="GO" id="GO:0006935">
    <property type="term" value="P:chemotaxis"/>
    <property type="evidence" value="ECO:0007669"/>
    <property type="project" value="UniProtKB-KW"/>
</dbReference>
<dbReference type="KEGG" id="dhy:DESAM_20748"/>
<dbReference type="EMBL" id="FO203522">
    <property type="protein sequence ID" value="CCO23035.1"/>
    <property type="molecule type" value="Genomic_DNA"/>
</dbReference>
<dbReference type="GO" id="GO:0009425">
    <property type="term" value="C:bacterial-type flagellum basal body"/>
    <property type="evidence" value="ECO:0007669"/>
    <property type="project" value="InterPro"/>
</dbReference>
<dbReference type="STRING" id="1121451.DESAM_20748"/>
<evidence type="ECO:0000256" key="3">
    <source>
        <dbReference type="ARBA" id="ARBA00008281"/>
    </source>
</evidence>
<dbReference type="AlphaFoldDB" id="L0RA21"/>
<dbReference type="OrthoDB" id="9799777at2"/>
<evidence type="ECO:0000256" key="10">
    <source>
        <dbReference type="RuleBase" id="RU364125"/>
    </source>
</evidence>
<keyword evidence="7 10" id="KW-0283">Flagellar rotation</keyword>
<evidence type="ECO:0000313" key="12">
    <source>
        <dbReference type="Proteomes" id="UP000010808"/>
    </source>
</evidence>
<protein>
    <recommendedName>
        <fullName evidence="10">Flagellar protein FliL</fullName>
    </recommendedName>
</protein>
<evidence type="ECO:0000256" key="2">
    <source>
        <dbReference type="ARBA" id="ARBA00004162"/>
    </source>
</evidence>
<dbReference type="GO" id="GO:0005886">
    <property type="term" value="C:plasma membrane"/>
    <property type="evidence" value="ECO:0007669"/>
    <property type="project" value="UniProtKB-SubCell"/>
</dbReference>
<sequence>MADEKGEEPKKKGGLLKWIILLVLLLALGGGGFFAYQKFFAAPAEDAAEAPAAEEAAVDPDAPPLPGDGFNVTLPTFVVNLADPLGRRYLKLGIDVEVISEEAVAELSKKEPMVKDTLILLLSSKTYQDLSSMESKILLKKEIVDRLNQIMGGSKVLQVYFTDMVIQ</sequence>
<evidence type="ECO:0000256" key="1">
    <source>
        <dbReference type="ARBA" id="ARBA00002254"/>
    </source>
</evidence>
<evidence type="ECO:0000256" key="4">
    <source>
        <dbReference type="ARBA" id="ARBA00022475"/>
    </source>
</evidence>
<dbReference type="HOGENOM" id="CLU_099018_2_0_7"/>
<gene>
    <name evidence="11" type="ORF">DESAM_20748</name>
</gene>
<evidence type="ECO:0000256" key="5">
    <source>
        <dbReference type="ARBA" id="ARBA00022500"/>
    </source>
</evidence>
<keyword evidence="5 10" id="KW-0145">Chemotaxis</keyword>
<accession>L0RA21</accession>
<dbReference type="PANTHER" id="PTHR35091">
    <property type="entry name" value="FLAGELLAR PROTEIN FLIL"/>
    <property type="match status" value="1"/>
</dbReference>
<dbReference type="Pfam" id="PF03748">
    <property type="entry name" value="FliL"/>
    <property type="match status" value="1"/>
</dbReference>
<comment type="subcellular location">
    <subcellularLocation>
        <location evidence="2">Cell membrane</location>
        <topology evidence="2">Single-pass membrane protein</topology>
    </subcellularLocation>
</comment>
<dbReference type="Proteomes" id="UP000010808">
    <property type="component" value="Chromosome"/>
</dbReference>
<comment type="function">
    <text evidence="1 10">Controls the rotational direction of flagella during chemotaxis.</text>
</comment>
<dbReference type="RefSeq" id="WP_015335640.1">
    <property type="nucleotide sequence ID" value="NC_020055.1"/>
</dbReference>
<feature type="transmembrane region" description="Helical" evidence="10">
    <location>
        <begin position="15"/>
        <end position="36"/>
    </location>
</feature>
<keyword evidence="6 10" id="KW-0812">Transmembrane</keyword>
<comment type="similarity">
    <text evidence="3 10">Belongs to the FliL family.</text>
</comment>